<protein>
    <submittedName>
        <fullName evidence="2">Flagellar protein FlaG</fullName>
    </submittedName>
</protein>
<keyword evidence="2" id="KW-0969">Cilium</keyword>
<dbReference type="AlphaFoldDB" id="A0A923GKY9"/>
<dbReference type="EMBL" id="JABWRP020000017">
    <property type="protein sequence ID" value="MBV4543396.1"/>
    <property type="molecule type" value="Genomic_DNA"/>
</dbReference>
<reference evidence="2 4" key="1">
    <citation type="journal article" date="2020" name="Microorganisms">
        <title>Reliable Identification of Environmental Pseudomonas Isolates Using the rpoD Gene.</title>
        <authorList>
            <consortium name="The Broad Institute Genome Sequencing Platform"/>
            <person name="Girard L."/>
            <person name="Lood C."/>
            <person name="Rokni-Zadeh H."/>
            <person name="van Noort V."/>
            <person name="Lavigne R."/>
            <person name="De Mot R."/>
        </authorList>
    </citation>
    <scope>NUCLEOTIDE SEQUENCE</scope>
    <source>
        <strain evidence="2 4">RW4S2</strain>
    </source>
</reference>
<feature type="region of interest" description="Disordered" evidence="1">
    <location>
        <begin position="1"/>
        <end position="36"/>
    </location>
</feature>
<dbReference type="InterPro" id="IPR005186">
    <property type="entry name" value="FlaG"/>
</dbReference>
<evidence type="ECO:0000313" key="2">
    <source>
        <dbReference type="EMBL" id="MBC3471966.1"/>
    </source>
</evidence>
<dbReference type="Gene3D" id="3.30.160.170">
    <property type="entry name" value="FlaG-like"/>
    <property type="match status" value="1"/>
</dbReference>
<dbReference type="Proteomes" id="UP000628137">
    <property type="component" value="Unassembled WGS sequence"/>
</dbReference>
<organism evidence="2">
    <name type="scientific">Pseudomonas vlassakiae</name>
    <dbReference type="NCBI Taxonomy" id="485888"/>
    <lineage>
        <taxon>Bacteria</taxon>
        <taxon>Pseudomonadati</taxon>
        <taxon>Pseudomonadota</taxon>
        <taxon>Gammaproteobacteria</taxon>
        <taxon>Pseudomonadales</taxon>
        <taxon>Pseudomonadaceae</taxon>
        <taxon>Pseudomonas</taxon>
    </lineage>
</organism>
<proteinExistence type="predicted"/>
<dbReference type="Pfam" id="PF03646">
    <property type="entry name" value="FlaG"/>
    <property type="match status" value="1"/>
</dbReference>
<dbReference type="PANTHER" id="PTHR37166">
    <property type="entry name" value="PROTEIN FLAG"/>
    <property type="match status" value="1"/>
</dbReference>
<evidence type="ECO:0000313" key="4">
    <source>
        <dbReference type="Proteomes" id="UP000628137"/>
    </source>
</evidence>
<dbReference type="SUPFAM" id="SSF160214">
    <property type="entry name" value="FlaG-like"/>
    <property type="match status" value="1"/>
</dbReference>
<evidence type="ECO:0000313" key="3">
    <source>
        <dbReference type="EMBL" id="MBV4543396.1"/>
    </source>
</evidence>
<keyword evidence="4" id="KW-1185">Reference proteome</keyword>
<keyword evidence="2" id="KW-0282">Flagellum</keyword>
<comment type="caution">
    <text evidence="2">The sequence shown here is derived from an EMBL/GenBank/DDBJ whole genome shotgun (WGS) entry which is preliminary data.</text>
</comment>
<sequence length="124" mass="13395">MDMSVKLNLSYPTARPAEPAADKPVARTAEAPRGSGMLEDKAVTAAEQAHDAEKVKNAVSEIEKFLSSTRRNLEFSTDEESGKIVVKVIASETGELIRQLPSEEALRIAHSLSDVNSLLFDAKA</sequence>
<dbReference type="PANTHER" id="PTHR37166:SF1">
    <property type="entry name" value="PROTEIN FLAG"/>
    <property type="match status" value="1"/>
</dbReference>
<name>A0A923GKY9_9PSED</name>
<reference evidence="3" key="3">
    <citation type="submission" date="2021-06" db="EMBL/GenBank/DDBJ databases">
        <title>Updating the genus Pseudomonas: Description of 43 new species and partition of the Pseudomonas putida group.</title>
        <authorList>
            <person name="Girard L."/>
            <person name="Lood C."/>
            <person name="Vandamme P."/>
            <person name="Rokni-Zadeh H."/>
            <person name="Van Noort V."/>
            <person name="Hofte M."/>
            <person name="Lavigne R."/>
            <person name="De Mot R."/>
        </authorList>
    </citation>
    <scope>NUCLEOTIDE SEQUENCE</scope>
    <source>
        <strain evidence="3">RW4S2</strain>
    </source>
</reference>
<keyword evidence="2" id="KW-0966">Cell projection</keyword>
<gene>
    <name evidence="3" type="ORF">HU738_020325</name>
    <name evidence="2" type="ORF">HU738_15505</name>
</gene>
<evidence type="ECO:0000256" key="1">
    <source>
        <dbReference type="SAM" id="MobiDB-lite"/>
    </source>
</evidence>
<reference evidence="2" key="2">
    <citation type="submission" date="2020-07" db="EMBL/GenBank/DDBJ databases">
        <authorList>
            <person name="Lood C."/>
            <person name="Girard L."/>
        </authorList>
    </citation>
    <scope>NUCLEOTIDE SEQUENCE</scope>
    <source>
        <strain evidence="2">RW4S2</strain>
    </source>
</reference>
<dbReference type="InterPro" id="IPR035924">
    <property type="entry name" value="FlaG-like_sf"/>
</dbReference>
<dbReference type="EMBL" id="JABWRP010000012">
    <property type="protein sequence ID" value="MBC3471966.1"/>
    <property type="molecule type" value="Genomic_DNA"/>
</dbReference>
<dbReference type="RefSeq" id="WP_054886306.1">
    <property type="nucleotide sequence ID" value="NZ_JABWRP020000017.1"/>
</dbReference>
<accession>A0A923GKY9</accession>